<dbReference type="EMBL" id="CAJJDP010000001">
    <property type="protein sequence ID" value="CAD8132141.1"/>
    <property type="molecule type" value="Genomic_DNA"/>
</dbReference>
<organism evidence="1 2">
    <name type="scientific">Paramecium octaurelia</name>
    <dbReference type="NCBI Taxonomy" id="43137"/>
    <lineage>
        <taxon>Eukaryota</taxon>
        <taxon>Sar</taxon>
        <taxon>Alveolata</taxon>
        <taxon>Ciliophora</taxon>
        <taxon>Intramacronucleata</taxon>
        <taxon>Oligohymenophorea</taxon>
        <taxon>Peniculida</taxon>
        <taxon>Parameciidae</taxon>
        <taxon>Paramecium</taxon>
    </lineage>
</organism>
<dbReference type="AlphaFoldDB" id="A0A8S1RT81"/>
<accession>A0A8S1RT81</accession>
<evidence type="ECO:0000313" key="2">
    <source>
        <dbReference type="Proteomes" id="UP000683925"/>
    </source>
</evidence>
<comment type="caution">
    <text evidence="1">The sequence shown here is derived from an EMBL/GenBank/DDBJ whole genome shotgun (WGS) entry which is preliminary data.</text>
</comment>
<reference evidence="1" key="1">
    <citation type="submission" date="2021-01" db="EMBL/GenBank/DDBJ databases">
        <authorList>
            <consortium name="Genoscope - CEA"/>
            <person name="William W."/>
        </authorList>
    </citation>
    <scope>NUCLEOTIDE SEQUENCE</scope>
</reference>
<protein>
    <submittedName>
        <fullName evidence="1">Uncharacterized protein</fullName>
    </submittedName>
</protein>
<dbReference type="Proteomes" id="UP000683925">
    <property type="component" value="Unassembled WGS sequence"/>
</dbReference>
<proteinExistence type="predicted"/>
<evidence type="ECO:0000313" key="1">
    <source>
        <dbReference type="EMBL" id="CAD8132141.1"/>
    </source>
</evidence>
<name>A0A8S1RT81_PAROT</name>
<dbReference type="OrthoDB" id="298397at2759"/>
<keyword evidence="2" id="KW-1185">Reference proteome</keyword>
<sequence length="244" mass="28269">MFQQSQFSEQKNQSGFKQGVNYNEQITNMTIRMMKKLKISTTDKNEILFLDKPITLIQVVARVEQTQDSDGKGSIVINDDSGFEKISILFSEGDYVREMFNIVNNEEPKTSYFQFLLRTRIRKDGICFDIMNIKKVNQIGQVISHMLNIIQQKIKQNHIRNPNFMQTSTQIVEEEQIKPSQQSLSTKILNFIKQFGDASIPQQKIFNMFSDQHVLQEIKLSIKQLCENGNIQQGEGVNTYMLVD</sequence>
<dbReference type="OMA" id="REMFNIV"/>
<gene>
    <name evidence="1" type="ORF">POCTA_138.1.T0030283</name>
</gene>